<dbReference type="Pfam" id="PF02836">
    <property type="entry name" value="Glyco_hydro_2_C"/>
    <property type="match status" value="1"/>
</dbReference>
<dbReference type="InterPro" id="IPR006101">
    <property type="entry name" value="Glyco_hydro_2"/>
</dbReference>
<dbReference type="SUPFAM" id="SSF51445">
    <property type="entry name" value="(Trans)glycosidases"/>
    <property type="match status" value="1"/>
</dbReference>
<dbReference type="Pfam" id="PF16355">
    <property type="entry name" value="DUF4982"/>
    <property type="match status" value="1"/>
</dbReference>
<dbReference type="SUPFAM" id="SSF49785">
    <property type="entry name" value="Galactose-binding domain-like"/>
    <property type="match status" value="1"/>
</dbReference>
<dbReference type="InterPro" id="IPR006103">
    <property type="entry name" value="Glyco_hydro_2_cat"/>
</dbReference>
<comment type="similarity">
    <text evidence="1">Belongs to the glycosyl hydrolase 2 family.</text>
</comment>
<organism evidence="9 10">
    <name type="scientific">Gracilibacillus salinarum</name>
    <dbReference type="NCBI Taxonomy" id="2932255"/>
    <lineage>
        <taxon>Bacteria</taxon>
        <taxon>Bacillati</taxon>
        <taxon>Bacillota</taxon>
        <taxon>Bacilli</taxon>
        <taxon>Bacillales</taxon>
        <taxon>Bacillaceae</taxon>
        <taxon>Gracilibacillus</taxon>
    </lineage>
</organism>
<evidence type="ECO:0000313" key="10">
    <source>
        <dbReference type="Proteomes" id="UP000831537"/>
    </source>
</evidence>
<dbReference type="Pfam" id="PF18565">
    <property type="entry name" value="Glyco_hydro2_C5"/>
    <property type="match status" value="1"/>
</dbReference>
<dbReference type="PANTHER" id="PTHR42732">
    <property type="entry name" value="BETA-GALACTOSIDASE"/>
    <property type="match status" value="1"/>
</dbReference>
<dbReference type="InterPro" id="IPR032311">
    <property type="entry name" value="DUF4982"/>
</dbReference>
<protein>
    <submittedName>
        <fullName evidence="9">DUF4982 domain-containing protein</fullName>
    </submittedName>
</protein>
<evidence type="ECO:0000259" key="4">
    <source>
        <dbReference type="Pfam" id="PF00703"/>
    </source>
</evidence>
<feature type="domain" description="Glycoside hydrolase family 2" evidence="8">
    <location>
        <begin position="668"/>
        <end position="766"/>
    </location>
</feature>
<feature type="domain" description="Glycoside hydrolase family 2 immunoglobulin-like beta-sandwich" evidence="4">
    <location>
        <begin position="167"/>
        <end position="271"/>
    </location>
</feature>
<evidence type="ECO:0000256" key="3">
    <source>
        <dbReference type="ARBA" id="ARBA00023295"/>
    </source>
</evidence>
<keyword evidence="2" id="KW-0378">Hydrolase</keyword>
<dbReference type="InterPro" id="IPR023232">
    <property type="entry name" value="Glyco_hydro_2_AS"/>
</dbReference>
<dbReference type="Pfam" id="PF00703">
    <property type="entry name" value="Glyco_hydro_2"/>
    <property type="match status" value="1"/>
</dbReference>
<evidence type="ECO:0000259" key="6">
    <source>
        <dbReference type="Pfam" id="PF02837"/>
    </source>
</evidence>
<dbReference type="InterPro" id="IPR040605">
    <property type="entry name" value="Glyco_hydro2_dom5"/>
</dbReference>
<dbReference type="Proteomes" id="UP000831537">
    <property type="component" value="Chromosome"/>
</dbReference>
<dbReference type="PANTHER" id="PTHR42732:SF1">
    <property type="entry name" value="BETA-MANNOSIDASE"/>
    <property type="match status" value="1"/>
</dbReference>
<evidence type="ECO:0000313" key="9">
    <source>
        <dbReference type="EMBL" id="UOQ83505.1"/>
    </source>
</evidence>
<gene>
    <name evidence="9" type="ORF">MUN87_12100</name>
</gene>
<dbReference type="Gene3D" id="2.60.120.260">
    <property type="entry name" value="Galactose-binding domain-like"/>
    <property type="match status" value="1"/>
</dbReference>
<name>A0ABY4GH19_9BACI</name>
<dbReference type="PRINTS" id="PR00132">
    <property type="entry name" value="GLHYDRLASE2"/>
</dbReference>
<keyword evidence="3" id="KW-0326">Glycosidase</keyword>
<dbReference type="EMBL" id="CP095071">
    <property type="protein sequence ID" value="UOQ83505.1"/>
    <property type="molecule type" value="Genomic_DNA"/>
</dbReference>
<reference evidence="9 10" key="1">
    <citation type="submission" date="2022-04" db="EMBL/GenBank/DDBJ databases">
        <title>Gracilibacillus sp. isolated from saltern.</title>
        <authorList>
            <person name="Won M."/>
            <person name="Lee C.-M."/>
            <person name="Woen H.-Y."/>
            <person name="Kwon S.-W."/>
        </authorList>
    </citation>
    <scope>NUCLEOTIDE SEQUENCE [LARGE SCALE GENOMIC DNA]</scope>
    <source>
        <strain evidence="9 10">SSPM10-3</strain>
    </source>
</reference>
<dbReference type="InterPro" id="IPR051913">
    <property type="entry name" value="GH2_Domain-Containing"/>
</dbReference>
<dbReference type="InterPro" id="IPR008979">
    <property type="entry name" value="Galactose-bd-like_sf"/>
</dbReference>
<evidence type="ECO:0000256" key="1">
    <source>
        <dbReference type="ARBA" id="ARBA00007401"/>
    </source>
</evidence>
<dbReference type="Gene3D" id="3.20.20.80">
    <property type="entry name" value="Glycosidases"/>
    <property type="match status" value="1"/>
</dbReference>
<dbReference type="InterPro" id="IPR006104">
    <property type="entry name" value="Glyco_hydro_2_N"/>
</dbReference>
<dbReference type="InterPro" id="IPR006102">
    <property type="entry name" value="Ig-like_GH2"/>
</dbReference>
<dbReference type="Gene3D" id="2.60.40.10">
    <property type="entry name" value="Immunoglobulins"/>
    <property type="match status" value="3"/>
</dbReference>
<feature type="domain" description="Glycoside hydrolase family 2 catalytic" evidence="5">
    <location>
        <begin position="279"/>
        <end position="471"/>
    </location>
</feature>
<dbReference type="SUPFAM" id="SSF49303">
    <property type="entry name" value="beta-Galactosidase/glucuronidase domain"/>
    <property type="match status" value="1"/>
</dbReference>
<evidence type="ECO:0000259" key="8">
    <source>
        <dbReference type="Pfam" id="PF18565"/>
    </source>
</evidence>
<dbReference type="RefSeq" id="WP_244740448.1">
    <property type="nucleotide sequence ID" value="NZ_CP095071.1"/>
</dbReference>
<dbReference type="PROSITE" id="PS00608">
    <property type="entry name" value="GLYCOSYL_HYDROL_F2_2"/>
    <property type="match status" value="1"/>
</dbReference>
<keyword evidence="10" id="KW-1185">Reference proteome</keyword>
<dbReference type="InterPro" id="IPR013783">
    <property type="entry name" value="Ig-like_fold"/>
</dbReference>
<feature type="domain" description="DUF4982" evidence="7">
    <location>
        <begin position="598"/>
        <end position="655"/>
    </location>
</feature>
<evidence type="ECO:0000256" key="2">
    <source>
        <dbReference type="ARBA" id="ARBA00022801"/>
    </source>
</evidence>
<proteinExistence type="inferred from homology"/>
<dbReference type="InterPro" id="IPR017853">
    <property type="entry name" value="GH"/>
</dbReference>
<feature type="domain" description="Glycosyl hydrolases family 2 sugar binding" evidence="6">
    <location>
        <begin position="65"/>
        <end position="155"/>
    </location>
</feature>
<dbReference type="InterPro" id="IPR036156">
    <property type="entry name" value="Beta-gal/glucu_dom_sf"/>
</dbReference>
<evidence type="ECO:0000259" key="5">
    <source>
        <dbReference type="Pfam" id="PF02836"/>
    </source>
</evidence>
<accession>A0ABY4GH19</accession>
<sequence>MDIVRNIMDFDKNWLFHKGDTADAYQVSYDDANWRRLNVPHDWSVEGDIARDNESGQSGGFVPTGIGWYRKYFQTTDVNKKVYIYFDGVYQNSEVWCNGHYLAKHPYGFTPFYYDITPYVIDGQENVIAVRVDNSDQPNCRWYTGSGIYRHVTLMMCNLLHVDHCGTYVTTNITSAERADVNIETTVVNDHTSDQAFYLETVILDEHDRELVEDRQEVFLKEHAKSVIHQTLQVDDPQLWSPDSPKLYKAKSRIICEGQQVDEYDTTFGIREITLSNKNGMQVNGESIQLKGVNLHHDAGSVGAAVPDNLLRSRLETLKEVGCNAIRCSHNPPAIELLDMCDEMGFLVIDEVFDKWWSGSYGKIFENWWQKDLETMILRDRNHPSIFMWSVGNEVEDQGSKRTLETLEMLVEHTRELEPTRPITCAIRPPGEVDGITDLEEKLDVIISMVELMDVASLNYQEQWYEDIKNRKPDVIIIGSETYPFFRGDRDFFKGYKPINPWFDVEENDYVIGQFIWAGIDYLGESMRWPSKGWAACLIDTSGVRKPISYLQQSLWTNEPMVQIAVFDDAKREPSTKMHWNAPKMASHWTFPHYENELIRFVTFTNCEKVEIYMNDQLKGYHYLSEFPDKMMVWYMPYEAGKIKAVGYNHGTKVCEQELCTAGAPEKLELVPLRAEITADGKDISIVDVQITDENGVLVPNADRTISFEMEGQGSIIGVDNGDLDSPEPYKAKKRATFHGRCRVIVQSTEQEGTVLLTAKSQGLGKGIAEIRTVHQDLYVYNGV</sequence>
<dbReference type="Pfam" id="PF02837">
    <property type="entry name" value="Glyco_hydro_2_N"/>
    <property type="match status" value="1"/>
</dbReference>
<evidence type="ECO:0000259" key="7">
    <source>
        <dbReference type="Pfam" id="PF16355"/>
    </source>
</evidence>